<evidence type="ECO:0000313" key="8">
    <source>
        <dbReference type="Proteomes" id="UP001303946"/>
    </source>
</evidence>
<evidence type="ECO:0000256" key="2">
    <source>
        <dbReference type="ARBA" id="ARBA00023015"/>
    </source>
</evidence>
<evidence type="ECO:0000256" key="1">
    <source>
        <dbReference type="ARBA" id="ARBA00022491"/>
    </source>
</evidence>
<dbReference type="Pfam" id="PF21993">
    <property type="entry name" value="TetR_C_13_2"/>
    <property type="match status" value="1"/>
</dbReference>
<dbReference type="SUPFAM" id="SSF46689">
    <property type="entry name" value="Homeodomain-like"/>
    <property type="match status" value="1"/>
</dbReference>
<sequence length="215" mass="23571">MIELATGPRRKLLDAALHVIRAQGYAGSSVDDICREAGVTKGSFFHHFKGKDDLAIAATEHWTGLTGNLFEAAPFHQKADPRDRVLAYIDFRAALIEGELPDFTCLLGTMVQETYATHPDIRDACNRAILFHARTVEADLIEAKRLHAPKAKWVPLDVALFAQAAIQGAFILAKAQDDAAAARRAIAHLRQYVASLLPAAARTLPRSTTPPSRRR</sequence>
<keyword evidence="8" id="KW-1185">Reference proteome</keyword>
<dbReference type="Gene3D" id="1.10.357.10">
    <property type="entry name" value="Tetracycline Repressor, domain 2"/>
    <property type="match status" value="1"/>
</dbReference>
<dbReference type="PANTHER" id="PTHR47506:SF1">
    <property type="entry name" value="HTH-TYPE TRANSCRIPTIONAL REGULATOR YJDC"/>
    <property type="match status" value="1"/>
</dbReference>
<evidence type="ECO:0000256" key="5">
    <source>
        <dbReference type="PROSITE-ProRule" id="PRU00335"/>
    </source>
</evidence>
<dbReference type="InterPro" id="IPR001647">
    <property type="entry name" value="HTH_TetR"/>
</dbReference>
<dbReference type="InterPro" id="IPR036271">
    <property type="entry name" value="Tet_transcr_reg_TetR-rel_C_sf"/>
</dbReference>
<proteinExistence type="predicted"/>
<dbReference type="PANTHER" id="PTHR47506">
    <property type="entry name" value="TRANSCRIPTIONAL REGULATORY PROTEIN"/>
    <property type="match status" value="1"/>
</dbReference>
<evidence type="ECO:0000259" key="6">
    <source>
        <dbReference type="PROSITE" id="PS50977"/>
    </source>
</evidence>
<protein>
    <submittedName>
        <fullName evidence="7">TetR/AcrR family transcriptional regulator</fullName>
    </submittedName>
</protein>
<organism evidence="7 8">
    <name type="scientific">Piscinibacter gummiphilus</name>
    <dbReference type="NCBI Taxonomy" id="946333"/>
    <lineage>
        <taxon>Bacteria</taxon>
        <taxon>Pseudomonadati</taxon>
        <taxon>Pseudomonadota</taxon>
        <taxon>Betaproteobacteria</taxon>
        <taxon>Burkholderiales</taxon>
        <taxon>Sphaerotilaceae</taxon>
        <taxon>Piscinibacter</taxon>
    </lineage>
</organism>
<evidence type="ECO:0000256" key="3">
    <source>
        <dbReference type="ARBA" id="ARBA00023125"/>
    </source>
</evidence>
<dbReference type="Pfam" id="PF00440">
    <property type="entry name" value="TetR_N"/>
    <property type="match status" value="1"/>
</dbReference>
<dbReference type="InterPro" id="IPR054156">
    <property type="entry name" value="YxaF_TetR_C"/>
</dbReference>
<feature type="DNA-binding region" description="H-T-H motif" evidence="5">
    <location>
        <begin position="29"/>
        <end position="48"/>
    </location>
</feature>
<dbReference type="PRINTS" id="PR00455">
    <property type="entry name" value="HTHTETR"/>
</dbReference>
<dbReference type="PROSITE" id="PS01081">
    <property type="entry name" value="HTH_TETR_1"/>
    <property type="match status" value="1"/>
</dbReference>
<evidence type="ECO:0000256" key="4">
    <source>
        <dbReference type="ARBA" id="ARBA00023163"/>
    </source>
</evidence>
<dbReference type="InterPro" id="IPR009057">
    <property type="entry name" value="Homeodomain-like_sf"/>
</dbReference>
<dbReference type="Proteomes" id="UP001303946">
    <property type="component" value="Chromosome"/>
</dbReference>
<gene>
    <name evidence="7" type="ORF">RXV79_23170</name>
</gene>
<dbReference type="PROSITE" id="PS50977">
    <property type="entry name" value="HTH_TETR_2"/>
    <property type="match status" value="1"/>
</dbReference>
<keyword evidence="2" id="KW-0805">Transcription regulation</keyword>
<keyword evidence="4" id="KW-0804">Transcription</keyword>
<feature type="domain" description="HTH tetR-type" evidence="6">
    <location>
        <begin position="6"/>
        <end position="66"/>
    </location>
</feature>
<name>A0ABZ0CXC0_9BURK</name>
<keyword evidence="3 5" id="KW-0238">DNA-binding</keyword>
<evidence type="ECO:0000313" key="7">
    <source>
        <dbReference type="EMBL" id="WOB07796.1"/>
    </source>
</evidence>
<accession>A0ABZ0CXC0</accession>
<reference evidence="7 8" key="1">
    <citation type="submission" date="2023-10" db="EMBL/GenBank/DDBJ databases">
        <title>Bacteria for the degradation of biodegradable plastic PBAT(Polybutylene adipate terephthalate).</title>
        <authorList>
            <person name="Weon H.-Y."/>
            <person name="Yeon J."/>
        </authorList>
    </citation>
    <scope>NUCLEOTIDE SEQUENCE [LARGE SCALE GENOMIC DNA]</scope>
    <source>
        <strain evidence="7 8">SBD 7-3</strain>
    </source>
</reference>
<dbReference type="InterPro" id="IPR023772">
    <property type="entry name" value="DNA-bd_HTH_TetR-type_CS"/>
</dbReference>
<dbReference type="SUPFAM" id="SSF48498">
    <property type="entry name" value="Tetracyclin repressor-like, C-terminal domain"/>
    <property type="match status" value="1"/>
</dbReference>
<dbReference type="RefSeq" id="WP_316700451.1">
    <property type="nucleotide sequence ID" value="NZ_CP136336.1"/>
</dbReference>
<dbReference type="EMBL" id="CP136336">
    <property type="protein sequence ID" value="WOB07796.1"/>
    <property type="molecule type" value="Genomic_DNA"/>
</dbReference>
<keyword evidence="1" id="KW-0678">Repressor</keyword>